<comment type="caution">
    <text evidence="2">The sequence shown here is derived from an EMBL/GenBank/DDBJ whole genome shotgun (WGS) entry which is preliminary data.</text>
</comment>
<feature type="compositionally biased region" description="Polar residues" evidence="1">
    <location>
        <begin position="28"/>
        <end position="40"/>
    </location>
</feature>
<evidence type="ECO:0000313" key="2">
    <source>
        <dbReference type="EMBL" id="GFD30494.1"/>
    </source>
</evidence>
<name>A0A699VFN2_TANCI</name>
<organism evidence="2">
    <name type="scientific">Tanacetum cinerariifolium</name>
    <name type="common">Dalmatian daisy</name>
    <name type="synonym">Chrysanthemum cinerariifolium</name>
    <dbReference type="NCBI Taxonomy" id="118510"/>
    <lineage>
        <taxon>Eukaryota</taxon>
        <taxon>Viridiplantae</taxon>
        <taxon>Streptophyta</taxon>
        <taxon>Embryophyta</taxon>
        <taxon>Tracheophyta</taxon>
        <taxon>Spermatophyta</taxon>
        <taxon>Magnoliopsida</taxon>
        <taxon>eudicotyledons</taxon>
        <taxon>Gunneridae</taxon>
        <taxon>Pentapetalae</taxon>
        <taxon>asterids</taxon>
        <taxon>campanulids</taxon>
        <taxon>Asterales</taxon>
        <taxon>Asteraceae</taxon>
        <taxon>Asteroideae</taxon>
        <taxon>Anthemideae</taxon>
        <taxon>Anthemidinae</taxon>
        <taxon>Tanacetum</taxon>
    </lineage>
</organism>
<proteinExistence type="predicted"/>
<dbReference type="AlphaFoldDB" id="A0A699VFN2"/>
<dbReference type="EMBL" id="BKCJ011404480">
    <property type="protein sequence ID" value="GFD30494.1"/>
    <property type="molecule type" value="Genomic_DNA"/>
</dbReference>
<accession>A0A699VFN2</accession>
<feature type="compositionally biased region" description="Basic and acidic residues" evidence="1">
    <location>
        <begin position="17"/>
        <end position="27"/>
    </location>
</feature>
<feature type="non-terminal residue" evidence="2">
    <location>
        <position position="1"/>
    </location>
</feature>
<gene>
    <name evidence="2" type="ORF">Tci_902463</name>
</gene>
<feature type="region of interest" description="Disordered" evidence="1">
    <location>
        <begin position="1"/>
        <end position="50"/>
    </location>
</feature>
<protein>
    <submittedName>
        <fullName evidence="2">Uncharacterized protein</fullName>
    </submittedName>
</protein>
<evidence type="ECO:0000256" key="1">
    <source>
        <dbReference type="SAM" id="MobiDB-lite"/>
    </source>
</evidence>
<sequence>QATITDSAEVGSSKRAAKAELDYEGSKMQKTNEASGSAREQPNEEENELSQEDLQQIMMVVPVEEVYVEGLQVKYPIIN</sequence>
<reference evidence="2" key="1">
    <citation type="journal article" date="2019" name="Sci. Rep.">
        <title>Draft genome of Tanacetum cinerariifolium, the natural source of mosquito coil.</title>
        <authorList>
            <person name="Yamashiro T."/>
            <person name="Shiraishi A."/>
            <person name="Satake H."/>
            <person name="Nakayama K."/>
        </authorList>
    </citation>
    <scope>NUCLEOTIDE SEQUENCE</scope>
</reference>